<keyword evidence="2" id="KW-1185">Reference proteome</keyword>
<proteinExistence type="predicted"/>
<gene>
    <name evidence="1" type="ORF">PISMIDRAFT_682999</name>
</gene>
<dbReference type="AlphaFoldDB" id="A0A0C9ZAP5"/>
<evidence type="ECO:0000313" key="2">
    <source>
        <dbReference type="Proteomes" id="UP000054018"/>
    </source>
</evidence>
<reference evidence="1 2" key="1">
    <citation type="submission" date="2014-04" db="EMBL/GenBank/DDBJ databases">
        <authorList>
            <consortium name="DOE Joint Genome Institute"/>
            <person name="Kuo A."/>
            <person name="Kohler A."/>
            <person name="Costa M.D."/>
            <person name="Nagy L.G."/>
            <person name="Floudas D."/>
            <person name="Copeland A."/>
            <person name="Barry K.W."/>
            <person name="Cichocki N."/>
            <person name="Veneault-Fourrey C."/>
            <person name="LaButti K."/>
            <person name="Lindquist E.A."/>
            <person name="Lipzen A."/>
            <person name="Lundell T."/>
            <person name="Morin E."/>
            <person name="Murat C."/>
            <person name="Sun H."/>
            <person name="Tunlid A."/>
            <person name="Henrissat B."/>
            <person name="Grigoriev I.V."/>
            <person name="Hibbett D.S."/>
            <person name="Martin F."/>
            <person name="Nordberg H.P."/>
            <person name="Cantor M.N."/>
            <person name="Hua S.X."/>
        </authorList>
    </citation>
    <scope>NUCLEOTIDE SEQUENCE [LARGE SCALE GENOMIC DNA]</scope>
    <source>
        <strain evidence="1 2">441</strain>
    </source>
</reference>
<name>A0A0C9ZAP5_9AGAM</name>
<protein>
    <submittedName>
        <fullName evidence="1">Uncharacterized protein</fullName>
    </submittedName>
</protein>
<dbReference type="Proteomes" id="UP000054018">
    <property type="component" value="Unassembled WGS sequence"/>
</dbReference>
<evidence type="ECO:0000313" key="1">
    <source>
        <dbReference type="EMBL" id="KIK19532.1"/>
    </source>
</evidence>
<reference evidence="2" key="2">
    <citation type="submission" date="2015-01" db="EMBL/GenBank/DDBJ databases">
        <title>Evolutionary Origins and Diversification of the Mycorrhizal Mutualists.</title>
        <authorList>
            <consortium name="DOE Joint Genome Institute"/>
            <consortium name="Mycorrhizal Genomics Consortium"/>
            <person name="Kohler A."/>
            <person name="Kuo A."/>
            <person name="Nagy L.G."/>
            <person name="Floudas D."/>
            <person name="Copeland A."/>
            <person name="Barry K.W."/>
            <person name="Cichocki N."/>
            <person name="Veneault-Fourrey C."/>
            <person name="LaButti K."/>
            <person name="Lindquist E.A."/>
            <person name="Lipzen A."/>
            <person name="Lundell T."/>
            <person name="Morin E."/>
            <person name="Murat C."/>
            <person name="Riley R."/>
            <person name="Ohm R."/>
            <person name="Sun H."/>
            <person name="Tunlid A."/>
            <person name="Henrissat B."/>
            <person name="Grigoriev I.V."/>
            <person name="Hibbett D.S."/>
            <person name="Martin F."/>
        </authorList>
    </citation>
    <scope>NUCLEOTIDE SEQUENCE [LARGE SCALE GENOMIC DNA]</scope>
    <source>
        <strain evidence="2">441</strain>
    </source>
</reference>
<organism evidence="1 2">
    <name type="scientific">Pisolithus microcarpus 441</name>
    <dbReference type="NCBI Taxonomy" id="765257"/>
    <lineage>
        <taxon>Eukaryota</taxon>
        <taxon>Fungi</taxon>
        <taxon>Dikarya</taxon>
        <taxon>Basidiomycota</taxon>
        <taxon>Agaricomycotina</taxon>
        <taxon>Agaricomycetes</taxon>
        <taxon>Agaricomycetidae</taxon>
        <taxon>Boletales</taxon>
        <taxon>Sclerodermatineae</taxon>
        <taxon>Pisolithaceae</taxon>
        <taxon>Pisolithus</taxon>
    </lineage>
</organism>
<dbReference type="HOGENOM" id="CLU_2850613_0_0_1"/>
<dbReference type="EMBL" id="KN833782">
    <property type="protein sequence ID" value="KIK19532.1"/>
    <property type="molecule type" value="Genomic_DNA"/>
</dbReference>
<sequence>MTRVWCVCCLYKVINIIGCERLFGFAIVPGDENRRQPNLISQAPKDKSNSKLFAIEDEDFASSTR</sequence>
<accession>A0A0C9ZAP5</accession>